<proteinExistence type="predicted"/>
<feature type="compositionally biased region" description="Low complexity" evidence="1">
    <location>
        <begin position="17"/>
        <end position="31"/>
    </location>
</feature>
<organism evidence="2 3">
    <name type="scientific">Longispora fulva</name>
    <dbReference type="NCBI Taxonomy" id="619741"/>
    <lineage>
        <taxon>Bacteria</taxon>
        <taxon>Bacillati</taxon>
        <taxon>Actinomycetota</taxon>
        <taxon>Actinomycetes</taxon>
        <taxon>Micromonosporales</taxon>
        <taxon>Micromonosporaceae</taxon>
        <taxon>Longispora</taxon>
    </lineage>
</organism>
<feature type="compositionally biased region" description="Polar residues" evidence="1">
    <location>
        <begin position="1"/>
        <end position="10"/>
    </location>
</feature>
<reference evidence="2" key="1">
    <citation type="submission" date="2020-11" db="EMBL/GenBank/DDBJ databases">
        <title>Sequencing the genomes of 1000 actinobacteria strains.</title>
        <authorList>
            <person name="Klenk H.-P."/>
        </authorList>
    </citation>
    <scope>NUCLEOTIDE SEQUENCE</scope>
    <source>
        <strain evidence="2">DSM 45356</strain>
    </source>
</reference>
<sequence length="101" mass="10712">MRDAQASITVTPMDPLTAPAQAADPNADTADATSAAKHVTVAVADRLRAWAPQARAVAADNRVRAAAGAAVALLIVAIKVRRGRDNRRIDKRVAAYLKKMR</sequence>
<dbReference type="Proteomes" id="UP000622552">
    <property type="component" value="Unassembled WGS sequence"/>
</dbReference>
<dbReference type="EMBL" id="JADOUF010000001">
    <property type="protein sequence ID" value="MBG6134063.1"/>
    <property type="molecule type" value="Genomic_DNA"/>
</dbReference>
<keyword evidence="3" id="KW-1185">Reference proteome</keyword>
<feature type="region of interest" description="Disordered" evidence="1">
    <location>
        <begin position="1"/>
        <end position="31"/>
    </location>
</feature>
<evidence type="ECO:0000313" key="2">
    <source>
        <dbReference type="EMBL" id="MBG6134063.1"/>
    </source>
</evidence>
<name>A0A8J7GE51_9ACTN</name>
<protein>
    <submittedName>
        <fullName evidence="2">Uncharacterized protein</fullName>
    </submittedName>
</protein>
<comment type="caution">
    <text evidence="2">The sequence shown here is derived from an EMBL/GenBank/DDBJ whole genome shotgun (WGS) entry which is preliminary data.</text>
</comment>
<accession>A0A8J7GE51</accession>
<evidence type="ECO:0000256" key="1">
    <source>
        <dbReference type="SAM" id="MobiDB-lite"/>
    </source>
</evidence>
<dbReference type="RefSeq" id="WP_197001344.1">
    <property type="nucleotide sequence ID" value="NZ_BONS01000026.1"/>
</dbReference>
<gene>
    <name evidence="2" type="ORF">IW245_000257</name>
</gene>
<evidence type="ECO:0000313" key="3">
    <source>
        <dbReference type="Proteomes" id="UP000622552"/>
    </source>
</evidence>
<dbReference type="AlphaFoldDB" id="A0A8J7GE51"/>